<gene>
    <name evidence="2" type="ORF">RJ641_007567</name>
</gene>
<feature type="region of interest" description="Disordered" evidence="1">
    <location>
        <begin position="1"/>
        <end position="21"/>
    </location>
</feature>
<protein>
    <submittedName>
        <fullName evidence="2">Uncharacterized protein</fullName>
    </submittedName>
</protein>
<feature type="compositionally biased region" description="Polar residues" evidence="1">
    <location>
        <begin position="10"/>
        <end position="21"/>
    </location>
</feature>
<reference evidence="2 3" key="1">
    <citation type="submission" date="2023-12" db="EMBL/GenBank/DDBJ databases">
        <title>A high-quality genome assembly for Dillenia turbinata (Dilleniales).</title>
        <authorList>
            <person name="Chanderbali A."/>
        </authorList>
    </citation>
    <scope>NUCLEOTIDE SEQUENCE [LARGE SCALE GENOMIC DNA]</scope>
    <source>
        <strain evidence="2">LSX21</strain>
        <tissue evidence="2">Leaf</tissue>
    </source>
</reference>
<keyword evidence="3" id="KW-1185">Reference proteome</keyword>
<dbReference type="EMBL" id="JBAMMX010000015">
    <property type="protein sequence ID" value="KAK6925848.1"/>
    <property type="molecule type" value="Genomic_DNA"/>
</dbReference>
<evidence type="ECO:0000313" key="3">
    <source>
        <dbReference type="Proteomes" id="UP001370490"/>
    </source>
</evidence>
<dbReference type="AlphaFoldDB" id="A0AAN8Z9X3"/>
<accession>A0AAN8Z9X3</accession>
<name>A0AAN8Z9X3_9MAGN</name>
<comment type="caution">
    <text evidence="2">The sequence shown here is derived from an EMBL/GenBank/DDBJ whole genome shotgun (WGS) entry which is preliminary data.</text>
</comment>
<sequence>MHPPPKPSSAEKTSLSYFLKP</sequence>
<proteinExistence type="predicted"/>
<evidence type="ECO:0000256" key="1">
    <source>
        <dbReference type="SAM" id="MobiDB-lite"/>
    </source>
</evidence>
<dbReference type="Proteomes" id="UP001370490">
    <property type="component" value="Unassembled WGS sequence"/>
</dbReference>
<evidence type="ECO:0000313" key="2">
    <source>
        <dbReference type="EMBL" id="KAK6925848.1"/>
    </source>
</evidence>
<organism evidence="2 3">
    <name type="scientific">Dillenia turbinata</name>
    <dbReference type="NCBI Taxonomy" id="194707"/>
    <lineage>
        <taxon>Eukaryota</taxon>
        <taxon>Viridiplantae</taxon>
        <taxon>Streptophyta</taxon>
        <taxon>Embryophyta</taxon>
        <taxon>Tracheophyta</taxon>
        <taxon>Spermatophyta</taxon>
        <taxon>Magnoliopsida</taxon>
        <taxon>eudicotyledons</taxon>
        <taxon>Gunneridae</taxon>
        <taxon>Pentapetalae</taxon>
        <taxon>Dilleniales</taxon>
        <taxon>Dilleniaceae</taxon>
        <taxon>Dillenia</taxon>
    </lineage>
</organism>